<evidence type="ECO:0000313" key="1">
    <source>
        <dbReference type="EMBL" id="CUV06544.1"/>
    </source>
</evidence>
<dbReference type="VEuPathDB" id="CryptoDB:ChTU502y2012_406g0330"/>
<proteinExistence type="predicted"/>
<gene>
    <name evidence="1" type="ORF">CHUDEA6_1180</name>
    <name evidence="2" type="ORF">GY17_00000119</name>
</gene>
<evidence type="ECO:0000313" key="2">
    <source>
        <dbReference type="EMBL" id="PPS97457.1"/>
    </source>
</evidence>
<reference evidence="1" key="2">
    <citation type="submission" date="2015-08" db="EMBL/GenBank/DDBJ databases">
        <authorList>
            <person name="Babu N.S."/>
            <person name="Beckwith C.J."/>
            <person name="Beseler K.G."/>
            <person name="Brison A."/>
            <person name="Carone J.V."/>
            <person name="Caskin T.P."/>
            <person name="Diamond M."/>
            <person name="Durham M.E."/>
            <person name="Foxe J.M."/>
            <person name="Go M."/>
            <person name="Henderson B.A."/>
            <person name="Jones I.B."/>
            <person name="McGettigan J.A."/>
            <person name="Micheletti S.J."/>
            <person name="Nasrallah M.E."/>
            <person name="Ortiz D."/>
            <person name="Piller C.R."/>
            <person name="Privatt S.R."/>
            <person name="Schneider S.L."/>
            <person name="Sharp S."/>
            <person name="Smith T.C."/>
            <person name="Stanton J.D."/>
            <person name="Ullery H.E."/>
            <person name="Wilson R.J."/>
            <person name="Serrano M.G."/>
            <person name="Buck G."/>
            <person name="Lee V."/>
            <person name="Wang Y."/>
            <person name="Carvalho R."/>
            <person name="Voegtly L."/>
            <person name="Shi R."/>
            <person name="Duckworth R."/>
            <person name="Johnson A."/>
            <person name="Loviza R."/>
            <person name="Walstead R."/>
            <person name="Shah Z."/>
            <person name="Kiflezghi M."/>
            <person name="Wade K."/>
            <person name="Ball S.L."/>
            <person name="Bradley K.W."/>
            <person name="Asai D.J."/>
            <person name="Bowman C.A."/>
            <person name="Russell D.A."/>
            <person name="Pope W.H."/>
            <person name="Jacobs-Sera D."/>
            <person name="Hendrix R.W."/>
            <person name="Hatfull G.F."/>
        </authorList>
    </citation>
    <scope>NUCLEOTIDE SEQUENCE [LARGE SCALE GENOMIC DNA]</scope>
</reference>
<evidence type="ECO:0000313" key="3">
    <source>
        <dbReference type="Proteomes" id="UP001429100"/>
    </source>
</evidence>
<dbReference type="VEuPathDB" id="CryptoDB:Chro.60152"/>
<dbReference type="GO" id="GO:0004842">
    <property type="term" value="F:ubiquitin-protein transferase activity"/>
    <property type="evidence" value="ECO:0007669"/>
    <property type="project" value="InterPro"/>
</dbReference>
<reference evidence="2 3" key="1">
    <citation type="submission" date="2014-11" db="EMBL/GenBank/DDBJ databases">
        <title>Comparative genomic analysis of Cryptosporidium hominis reveals occurrence of genetic recombination in virulent subtypes.</title>
        <authorList>
            <person name="Guo Y."/>
            <person name="Tang K."/>
            <person name="Frace M."/>
            <person name="Li N."/>
            <person name="Roellig D.M."/>
            <person name="Sammons S."/>
            <person name="Knipe K."/>
            <person name="Rowe L."/>
            <person name="Feng Y."/>
            <person name="Xiao L."/>
        </authorList>
    </citation>
    <scope>NUCLEOTIDE SEQUENCE [LARGE SCALE GENOMIC DNA]</scope>
    <source>
        <strain evidence="2">30976</strain>
    </source>
</reference>
<sequence length="2408" mass="281697">MLKKVVRNNKWMLITYKQLLLVVAFFFHLFLVLNAIPIIQINRQVSMGEVYEQIYQTSCNISEDSMIRFGYFGGYLAVDFLPSRKKICFEIEENGEIEKKMKESNMEISLTNPLKSAQYIWLIARMKFNVFIFEAESFNIWTTVLKDLNLIDQSQVPKFFPEYNKIISSRPINPGKQTLLRSYPTKDDLLIILSLATRTYKGGKFATDFTGGKMLVTDEMKKNTTPLVHSNIEYYIPVLMKLYPPSFDYSDLISSVSFVYRMIYYCTGRIILPKEAWEIWGLVYSYGGGGHIPKYSDSYTEAILTQEPDDAFPEERNFFVVLERLIEIQEPSWDVLIPPIYNHRKEKSGGFEDHELFKFLEFKGIPILNKNSKDIDGVIIVYFFFHYVLKLFISVVTARDLWIILKNWLTHSTDYYISDNVYFVQNERHNTNRKIKYGKLEYFEEIPRWATGNKDLDINSEIFSSFINEFENEFPYIVTCPNGDLALKDSGSDFNYKYNPQKVQITDRIAVSIAKEIHTLFPQIKFKKICNLASSLSLIVPFDIKLFSKFVIKKNGKKGKNSKSNKSEQWRFEDNIEGMEYCRKGILSLLKEGQIELEQYNELDSIHIVGYLDAACLRIIKSQIKCNIDSPYYFPYHVSNTINSFSGNIATALSSSFVGERNYYKGVIGTIWDGKLQSILQEETFPSLIRLHNPGFNPESFCKISDQFIIPAIISYFEKKNIEYMKKLKKKTINKNFLSRINLKYYGKHRSSNANMDLFFSDVLALKKIINAHRIPKGAKIEDWKEFVIDEESISSFILDHFKKPSELKSFCRTLLERRLRDGEIQIFPISTDSNKYTDFLLNQKKQTKLFFKKLVKDDNSDANLKEISKLLMFKDESLLEFPETIASNFRDSILNERLDLQFKNFIQSDINDSCDKVSSLFYNTLKTKNKKNSHCCDYSNCFNFLNKAEDPEYCVVKSTKDDSELVEEAIEYGLKIIMNNPNIKLNFRSYLHNENLQALEQNGVTLTTNLLDKNFIINNASFIYIYLSSISLPISKNQALLVSEIASVLLHNYHLHGESLVNDNVTYLSSINRDETKVGDPTLFQITAESNLVNFFQRYCKSNEYNERTLNLLQRMSFIGNPKNNFNKTFLDWTDGYLSKDKACKIAEDLIRNDIIYSEELTESAKQARNCLEFVSSQYPNLPHIPIHVCNSQKLMVNCGTDNYLDDMFASIIISHFPGFGVYQNSDVLKEAICSYSKTLSIFYDNPRFLEKCKDLFTGTFGFNQFMKERFRYLKSKEVESITLEICESVNLMHSCSNSNSNPLHVYEIKRVSDIIISEMKNEFSDFDFYWRKDFLCDTASQIIKFGIEECGRILKKFLTNFDYQFPIEFEKTLCSKTNIWPRVCFKEVFPNQSVFSNLFYTYIIVPLIKDDLLKNMSVVSELSFYNGCKVLENNFSEENYKSKDSEISKIGLDPEKACTEFFENLFPRDEMYDQEVGLRIIEKKRECGPSILKKFVAIVKDQANFSFFDNNSRLISQNFLYLPKYMQTGEIAHKLINQYKLPPRVTLLVIGLEHALNELNSKSKVKHEFSDLGLIYNSVKMVTKIDYLSDKDLLLECIKINKERIFPVIGDKELEEVCKHTFSSFGNSEFLDNIYLLYSLNNKVSSYYCTHFTSENILLISKPYISKILQGKPSLGIQRVYEKVLNEYIDYMFNYFDTYLPDPKNENNGISIYKRLGVNKINKMKDNGVNSNQEKKEENNLTQFLNGSVYETDVQRKHKDKLAKALIMFNFLLETKRLGVFQIHMNDHPYEISQEMSSISVLKFMPPDIANWLTSYNNYKFSNMFFVVPIYSDGNKVLGPIANLDIENRILYKELSSKGIALNRIMNILESKQKLISGDKKIEISSTILEATIKYIIQNDDSKQLEYASSIINNSFVFRNAVKKLNMNKEIIFDIRENINSNILVINKNLVAFEGIQYFIDNSPSKIRSGTDFFINNFDFLRNIHKDSLFFYKGDINSEEMKNIRRRFFCQAFNREIMRDADHGRNPFFECYYFRVENDSLYREKRHIEGKTVRYCEFTGLSTNASNFKEEYLLHKKYLKFLINGEEHFYPFISDRYMLSPEVIVRGIGRIYGYCMLKGEPLNFHFNNFILRYLKSGELNNETNIREYVDERIKKFDNMISLSFNTLDSKNFSELIMDFKHAKKKVFNDQPIYYYVDQRKFEQINGGKDLIYKDLGLFEVNNFNNLRFLRKLIADFIGFQKFNVEIESFSKGVYDIIPRRFLRSFYLSNLSHFTQGYMNINVKNELAVKSLLMSFFYVENEDLLLPHKRNLVKWFQIALNSLTCTDLGFFFASFTNRFSIFPPTAYAGRIRIVEIPLIEERNPEKRIIIDPLLLIIYIPKYKTFVDVEHAIFKIVEANKKKLRYSI</sequence>
<dbReference type="EMBL" id="JTAI01000007">
    <property type="protein sequence ID" value="PPS97457.1"/>
    <property type="molecule type" value="Genomic_DNA"/>
</dbReference>
<name>A0A0S4TGG2_CRYHO</name>
<dbReference type="Proteomes" id="UP000199752">
    <property type="component" value="Chromosome 6"/>
</dbReference>
<dbReference type="VEuPathDB" id="CryptoDB:GY17_00000119"/>
<dbReference type="Gene3D" id="3.30.2160.10">
    <property type="entry name" value="Hect, E3 ligase catalytic domain"/>
    <property type="match status" value="1"/>
</dbReference>
<accession>A0A0S4TGG2</accession>
<dbReference type="EMBL" id="LN877952">
    <property type="protein sequence ID" value="CUV06544.1"/>
    <property type="molecule type" value="Genomic_DNA"/>
</dbReference>
<dbReference type="SUPFAM" id="SSF56204">
    <property type="entry name" value="Hect, E3 ligase catalytic domain"/>
    <property type="match status" value="1"/>
</dbReference>
<dbReference type="VEuPathDB" id="CryptoDB:Chro.60151"/>
<dbReference type="Gene3D" id="3.90.1750.10">
    <property type="entry name" value="Hect, E3 ligase catalytic domains"/>
    <property type="match status" value="1"/>
</dbReference>
<keyword evidence="3" id="KW-1185">Reference proteome</keyword>
<protein>
    <submittedName>
        <fullName evidence="2">Secreted Protein</fullName>
    </submittedName>
</protein>
<organism evidence="1">
    <name type="scientific">Cryptosporidium hominis</name>
    <dbReference type="NCBI Taxonomy" id="237895"/>
    <lineage>
        <taxon>Eukaryota</taxon>
        <taxon>Sar</taxon>
        <taxon>Alveolata</taxon>
        <taxon>Apicomplexa</taxon>
        <taxon>Conoidasida</taxon>
        <taxon>Coccidia</taxon>
        <taxon>Eucoccidiorida</taxon>
        <taxon>Eimeriorina</taxon>
        <taxon>Cryptosporidiidae</taxon>
        <taxon>Cryptosporidium</taxon>
    </lineage>
</organism>
<dbReference type="InterPro" id="IPR035983">
    <property type="entry name" value="Hect_E3_ubiquitin_ligase"/>
</dbReference>
<reference evidence="2 3" key="3">
    <citation type="submission" date="2017-10" db="EMBL/GenBank/DDBJ databases">
        <title>Consistent, comparative and evidence-based genome annotation and re-annotation for the closely-related species, Cryptosporidium parvum, C. hominis and C. tyzzeri.</title>
        <authorList>
            <person name="Baptista R.P."/>
            <person name="Li Y."/>
            <person name="Sateriale A."/>
            <person name="Striepen B."/>
            <person name="Kissinger J.C."/>
        </authorList>
    </citation>
    <scope>NUCLEOTIDE SEQUENCE [LARGE SCALE GENOMIC DNA]</scope>
    <source>
        <strain evidence="2">30976</strain>
    </source>
</reference>
<dbReference type="VEuPathDB" id="CryptoDB:CHUDEA6_1180"/>
<dbReference type="Proteomes" id="UP001429100">
    <property type="component" value="Unassembled WGS sequence"/>
</dbReference>